<dbReference type="InterPro" id="IPR014941">
    <property type="entry name" value="FimB/Mfa2/Mfa3"/>
</dbReference>
<comment type="subcellular location">
    <subcellularLocation>
        <location evidence="1">Cell outer membrane</location>
    </subcellularLocation>
</comment>
<keyword evidence="5" id="KW-0564">Palmitate</keyword>
<sequence length="319" mass="35298">MKSKMLCLLSLISFITACSNDDDFNQEIPISELVTPKVTATVSDQTSESPMTGILEAYPCESGNSIYYGNYVDGKLTPFNGYYRIFEGHTYGEYNRVLNLPKGQYNIVYWGTPKYEEPIYNTPAIVEPGVTLGADVSQMYFALRPNNDGTYMPVFDMVHAVKETDTSSDFQASLKRVVAGLKVIVKKEDNGLFGSEIAKMQIFIHDIAEKINFYTAEPENMSKTVKFDLVASADGTSMSNATVMLFPSAATPQLELMITTRDGQTQTLSKNLTSTLSANTRLTLNIIIKDPNPGGSVTGNFSIENWKEASETIEFTMEN</sequence>
<dbReference type="AlphaFoldDB" id="A0A9D1X760"/>
<organism evidence="9 10">
    <name type="scientific">Candidatus Parabacteroides intestinipullorum</name>
    <dbReference type="NCBI Taxonomy" id="2838723"/>
    <lineage>
        <taxon>Bacteria</taxon>
        <taxon>Pseudomonadati</taxon>
        <taxon>Bacteroidota</taxon>
        <taxon>Bacteroidia</taxon>
        <taxon>Bacteroidales</taxon>
        <taxon>Tannerellaceae</taxon>
        <taxon>Parabacteroides</taxon>
    </lineage>
</organism>
<evidence type="ECO:0000256" key="3">
    <source>
        <dbReference type="ARBA" id="ARBA00022729"/>
    </source>
</evidence>
<dbReference type="Gene3D" id="2.60.40.2630">
    <property type="match status" value="1"/>
</dbReference>
<accession>A0A9D1X760</accession>
<keyword evidence="7" id="KW-0449">Lipoprotein</keyword>
<dbReference type="PROSITE" id="PS51257">
    <property type="entry name" value="PROKAR_LIPOPROTEIN"/>
    <property type="match status" value="1"/>
</dbReference>
<evidence type="ECO:0000256" key="4">
    <source>
        <dbReference type="ARBA" id="ARBA00023136"/>
    </source>
</evidence>
<gene>
    <name evidence="9" type="ORF">H9977_02855</name>
</gene>
<comment type="similarity">
    <text evidence="2">Belongs to the bacteroidetes fimbrillin superfamily. FimB/Mfa2 family.</text>
</comment>
<feature type="signal peptide" evidence="8">
    <location>
        <begin position="1"/>
        <end position="19"/>
    </location>
</feature>
<reference evidence="9" key="1">
    <citation type="journal article" date="2021" name="PeerJ">
        <title>Extensive microbial diversity within the chicken gut microbiome revealed by metagenomics and culture.</title>
        <authorList>
            <person name="Gilroy R."/>
            <person name="Ravi A."/>
            <person name="Getino M."/>
            <person name="Pursley I."/>
            <person name="Horton D.L."/>
            <person name="Alikhan N.F."/>
            <person name="Baker D."/>
            <person name="Gharbi K."/>
            <person name="Hall N."/>
            <person name="Watson M."/>
            <person name="Adriaenssens E.M."/>
            <person name="Foster-Nyarko E."/>
            <person name="Jarju S."/>
            <person name="Secka A."/>
            <person name="Antonio M."/>
            <person name="Oren A."/>
            <person name="Chaudhuri R.R."/>
            <person name="La Ragione R."/>
            <person name="Hildebrand F."/>
            <person name="Pallen M.J."/>
        </authorList>
    </citation>
    <scope>NUCLEOTIDE SEQUENCE</scope>
    <source>
        <strain evidence="9">ChiGjej6B6-14162</strain>
    </source>
</reference>
<comment type="caution">
    <text evidence="9">The sequence shown here is derived from an EMBL/GenBank/DDBJ whole genome shotgun (WGS) entry which is preliminary data.</text>
</comment>
<evidence type="ECO:0000256" key="6">
    <source>
        <dbReference type="ARBA" id="ARBA00023237"/>
    </source>
</evidence>
<feature type="chain" id="PRO_5039436836" evidence="8">
    <location>
        <begin position="20"/>
        <end position="319"/>
    </location>
</feature>
<protein>
    <submittedName>
        <fullName evidence="9">FimB/Mfa2 family fimbrial subunit</fullName>
    </submittedName>
</protein>
<evidence type="ECO:0000256" key="7">
    <source>
        <dbReference type="ARBA" id="ARBA00023288"/>
    </source>
</evidence>
<dbReference type="EMBL" id="DXEL01000025">
    <property type="protein sequence ID" value="HIX73969.1"/>
    <property type="molecule type" value="Genomic_DNA"/>
</dbReference>
<evidence type="ECO:0000313" key="9">
    <source>
        <dbReference type="EMBL" id="HIX73969.1"/>
    </source>
</evidence>
<keyword evidence="3 8" id="KW-0732">Signal</keyword>
<keyword evidence="4" id="KW-0472">Membrane</keyword>
<dbReference type="Pfam" id="PF08842">
    <property type="entry name" value="Mfa2"/>
    <property type="match status" value="1"/>
</dbReference>
<evidence type="ECO:0000256" key="8">
    <source>
        <dbReference type="SAM" id="SignalP"/>
    </source>
</evidence>
<evidence type="ECO:0000256" key="5">
    <source>
        <dbReference type="ARBA" id="ARBA00023139"/>
    </source>
</evidence>
<dbReference type="GO" id="GO:0009279">
    <property type="term" value="C:cell outer membrane"/>
    <property type="evidence" value="ECO:0007669"/>
    <property type="project" value="UniProtKB-SubCell"/>
</dbReference>
<evidence type="ECO:0000313" key="10">
    <source>
        <dbReference type="Proteomes" id="UP000886740"/>
    </source>
</evidence>
<evidence type="ECO:0000256" key="2">
    <source>
        <dbReference type="ARBA" id="ARBA00007248"/>
    </source>
</evidence>
<reference evidence="9" key="2">
    <citation type="submission" date="2021-04" db="EMBL/GenBank/DDBJ databases">
        <authorList>
            <person name="Gilroy R."/>
        </authorList>
    </citation>
    <scope>NUCLEOTIDE SEQUENCE</scope>
    <source>
        <strain evidence="9">ChiGjej6B6-14162</strain>
    </source>
</reference>
<dbReference type="Proteomes" id="UP000886740">
    <property type="component" value="Unassembled WGS sequence"/>
</dbReference>
<name>A0A9D1X760_9BACT</name>
<evidence type="ECO:0000256" key="1">
    <source>
        <dbReference type="ARBA" id="ARBA00004442"/>
    </source>
</evidence>
<proteinExistence type="inferred from homology"/>
<keyword evidence="6" id="KW-0998">Cell outer membrane</keyword>